<dbReference type="AlphaFoldDB" id="A0A8B7W257"/>
<organism evidence="5">
    <name type="scientific">Castor canadensis</name>
    <name type="common">American beaver</name>
    <dbReference type="NCBI Taxonomy" id="51338"/>
    <lineage>
        <taxon>Eukaryota</taxon>
        <taxon>Metazoa</taxon>
        <taxon>Chordata</taxon>
        <taxon>Craniata</taxon>
        <taxon>Vertebrata</taxon>
        <taxon>Euteleostomi</taxon>
        <taxon>Mammalia</taxon>
        <taxon>Eutheria</taxon>
        <taxon>Euarchontoglires</taxon>
        <taxon>Glires</taxon>
        <taxon>Rodentia</taxon>
        <taxon>Castorimorpha</taxon>
        <taxon>Castoridae</taxon>
        <taxon>Castor</taxon>
    </lineage>
</organism>
<evidence type="ECO:0000256" key="1">
    <source>
        <dbReference type="ARBA" id="ARBA00022514"/>
    </source>
</evidence>
<gene>
    <name evidence="5" type="primary">Ccl25</name>
</gene>
<evidence type="ECO:0000259" key="4">
    <source>
        <dbReference type="SMART" id="SM00199"/>
    </source>
</evidence>
<dbReference type="Pfam" id="PF00048">
    <property type="entry name" value="IL8"/>
    <property type="match status" value="1"/>
</dbReference>
<name>A0A8B7W257_CASCN</name>
<evidence type="ECO:0000256" key="2">
    <source>
        <dbReference type="ARBA" id="ARBA00023157"/>
    </source>
</evidence>
<dbReference type="KEGG" id="ccan:109698433"/>
<evidence type="ECO:0000256" key="3">
    <source>
        <dbReference type="SAM" id="SignalP"/>
    </source>
</evidence>
<dbReference type="GO" id="GO:0005615">
    <property type="term" value="C:extracellular space"/>
    <property type="evidence" value="ECO:0007669"/>
    <property type="project" value="UniProtKB-KW"/>
</dbReference>
<accession>A0A8B7W257</accession>
<sequence length="170" mass="19228">MNVWLLVCLVAGFMGSWATAVHAQGAFEDCCLGYHRNVTWRQLQHARRHLHQEVSGSCNLPAVIFYFPKNRILCGNPRDKEVQKALNLLFRRRIKSSHNSWKALQASLAGKKKLHSGKSKFKDSSSSSKRNASLSDSRIFMTTKGINSHKLLRMVHGLAHMEVFTNLEAP</sequence>
<proteinExistence type="predicted"/>
<feature type="signal peptide" evidence="3">
    <location>
        <begin position="1"/>
        <end position="18"/>
    </location>
</feature>
<dbReference type="GO" id="GO:0030335">
    <property type="term" value="P:positive regulation of cell migration"/>
    <property type="evidence" value="ECO:0007669"/>
    <property type="project" value="TreeGrafter"/>
</dbReference>
<feature type="domain" description="Chemokine interleukin-8-like" evidence="4">
    <location>
        <begin position="27"/>
        <end position="89"/>
    </location>
</feature>
<dbReference type="GO" id="GO:0048020">
    <property type="term" value="F:CCR chemokine receptor binding"/>
    <property type="evidence" value="ECO:0007669"/>
    <property type="project" value="TreeGrafter"/>
</dbReference>
<reference evidence="5" key="1">
    <citation type="submission" date="2025-08" db="UniProtKB">
        <authorList>
            <consortium name="RefSeq"/>
        </authorList>
    </citation>
    <scope>IDENTIFICATION</scope>
    <source>
        <tissue evidence="5">Leukocyte</tissue>
    </source>
</reference>
<dbReference type="SMART" id="SM00199">
    <property type="entry name" value="SCY"/>
    <property type="match status" value="1"/>
</dbReference>
<feature type="chain" id="PRO_5034893830" evidence="3">
    <location>
        <begin position="19"/>
        <end position="170"/>
    </location>
</feature>
<dbReference type="RefSeq" id="XP_020038236.1">
    <property type="nucleotide sequence ID" value="XM_020182647.1"/>
</dbReference>
<evidence type="ECO:0000313" key="5">
    <source>
        <dbReference type="RefSeq" id="XP_020038236.1"/>
    </source>
</evidence>
<keyword evidence="2" id="KW-1015">Disulfide bond</keyword>
<dbReference type="PANTHER" id="PTHR12015:SF70">
    <property type="entry name" value="C-C MOTIF CHEMOKINE 25"/>
    <property type="match status" value="1"/>
</dbReference>
<dbReference type="GO" id="GO:0048245">
    <property type="term" value="P:eosinophil chemotaxis"/>
    <property type="evidence" value="ECO:0007669"/>
    <property type="project" value="TreeGrafter"/>
</dbReference>
<dbReference type="GO" id="GO:0061844">
    <property type="term" value="P:antimicrobial humoral immune response mediated by antimicrobial peptide"/>
    <property type="evidence" value="ECO:0007669"/>
    <property type="project" value="TreeGrafter"/>
</dbReference>
<dbReference type="CTD" id="6370"/>
<protein>
    <submittedName>
        <fullName evidence="5">C-C motif chemokine 25</fullName>
    </submittedName>
</protein>
<dbReference type="GO" id="GO:0008009">
    <property type="term" value="F:chemokine activity"/>
    <property type="evidence" value="ECO:0007669"/>
    <property type="project" value="InterPro"/>
</dbReference>
<dbReference type="InterPro" id="IPR039809">
    <property type="entry name" value="Chemokine_b/g/d"/>
</dbReference>
<dbReference type="SUPFAM" id="SSF54117">
    <property type="entry name" value="Interleukin 8-like chemokines"/>
    <property type="match status" value="1"/>
</dbReference>
<dbReference type="GO" id="GO:0070098">
    <property type="term" value="P:chemokine-mediated signaling pathway"/>
    <property type="evidence" value="ECO:0007669"/>
    <property type="project" value="TreeGrafter"/>
</dbReference>
<dbReference type="PANTHER" id="PTHR12015">
    <property type="entry name" value="SMALL INDUCIBLE CYTOKINE A"/>
    <property type="match status" value="1"/>
</dbReference>
<dbReference type="InterPro" id="IPR001811">
    <property type="entry name" value="Chemokine_IL8-like_dom"/>
</dbReference>
<dbReference type="OrthoDB" id="9930747at2759"/>
<dbReference type="Gene3D" id="2.40.50.40">
    <property type="match status" value="1"/>
</dbReference>
<dbReference type="InterPro" id="IPR036048">
    <property type="entry name" value="Interleukin_8-like_sf"/>
</dbReference>
<dbReference type="GO" id="GO:0006954">
    <property type="term" value="P:inflammatory response"/>
    <property type="evidence" value="ECO:0007669"/>
    <property type="project" value="TreeGrafter"/>
</dbReference>
<keyword evidence="1" id="KW-0202">Cytokine</keyword>
<keyword evidence="3" id="KW-0732">Signal</keyword>